<dbReference type="EMBL" id="BMXT01000002">
    <property type="protein sequence ID" value="GGY29060.1"/>
    <property type="molecule type" value="Genomic_DNA"/>
</dbReference>
<dbReference type="Proteomes" id="UP000621898">
    <property type="component" value="Unassembled WGS sequence"/>
</dbReference>
<reference evidence="3" key="1">
    <citation type="journal article" date="2019" name="Int. J. Syst. Evol. Microbiol.">
        <title>The Global Catalogue of Microorganisms (GCM) 10K type strain sequencing project: providing services to taxonomists for standard genome sequencing and annotation.</title>
        <authorList>
            <consortium name="The Broad Institute Genomics Platform"/>
            <consortium name="The Broad Institute Genome Sequencing Center for Infectious Disease"/>
            <person name="Wu L."/>
            <person name="Ma J."/>
        </authorList>
    </citation>
    <scope>NUCLEOTIDE SEQUENCE [LARGE SCALE GENOMIC DNA]</scope>
    <source>
        <strain evidence="3">KCTC 22232</strain>
    </source>
</reference>
<protein>
    <submittedName>
        <fullName evidence="2">Uncharacterized protein</fullName>
    </submittedName>
</protein>
<comment type="caution">
    <text evidence="2">The sequence shown here is derived from an EMBL/GenBank/DDBJ whole genome shotgun (WGS) entry which is preliminary data.</text>
</comment>
<sequence length="417" mass="46751">MSYTVIARLLFVLTPMLPCAVLATEPPTASDADVTIRAEPVIPAKPIVTRAQLDAYLHDTPAASSPLSWLTPGAQRRFLDSMVFGEHGLGGMSLDDLSYELTREQAYDLLRLFGAQSYAIDLDARSTPRPAGDDKQVSTLESRYDQLIAAADQGDDNATHTQNLKHIYTEQFAPFQTDAQRHVLSDRDVEFLFRAATTLAFRITSQPDYLADMRSDFAELAHRHRIDRPHAGNLYNALITAHHVDEARALRAAYPLVERSPAPVMRSSTRIRDGQPSLWIVTPGARKRELVRFRFNIRTPAQVVVLASTGCHFSQNAARDIEADLQLREVFRDYAQWVAPASEVTAFDAVQAWNQAHPTLRLGIAYDDATLPMVERFDTPTFYFLSHGRIIDKVIGWPEGGNLEAIRRGLRKIDLMR</sequence>
<evidence type="ECO:0000256" key="1">
    <source>
        <dbReference type="SAM" id="SignalP"/>
    </source>
</evidence>
<accession>A0ABQ2ZXW5</accession>
<keyword evidence="3" id="KW-1185">Reference proteome</keyword>
<feature type="signal peptide" evidence="1">
    <location>
        <begin position="1"/>
        <end position="23"/>
    </location>
</feature>
<keyword evidence="1" id="KW-0732">Signal</keyword>
<dbReference type="RefSeq" id="WP_189441354.1">
    <property type="nucleotide sequence ID" value="NZ_BMXT01000002.1"/>
</dbReference>
<organism evidence="2 3">
    <name type="scientific">Rhodanobacter panaciterrae</name>
    <dbReference type="NCBI Taxonomy" id="490572"/>
    <lineage>
        <taxon>Bacteria</taxon>
        <taxon>Pseudomonadati</taxon>
        <taxon>Pseudomonadota</taxon>
        <taxon>Gammaproteobacteria</taxon>
        <taxon>Lysobacterales</taxon>
        <taxon>Rhodanobacteraceae</taxon>
        <taxon>Rhodanobacter</taxon>
    </lineage>
</organism>
<evidence type="ECO:0000313" key="2">
    <source>
        <dbReference type="EMBL" id="GGY29060.1"/>
    </source>
</evidence>
<gene>
    <name evidence="2" type="ORF">GCM10008098_22890</name>
</gene>
<feature type="chain" id="PRO_5047321241" evidence="1">
    <location>
        <begin position="24"/>
        <end position="417"/>
    </location>
</feature>
<name>A0ABQ2ZXW5_9GAMM</name>
<evidence type="ECO:0000313" key="3">
    <source>
        <dbReference type="Proteomes" id="UP000621898"/>
    </source>
</evidence>
<proteinExistence type="predicted"/>